<protein>
    <submittedName>
        <fullName evidence="1">Uncharacterized protein</fullName>
    </submittedName>
</protein>
<dbReference type="AlphaFoldDB" id="A0A5W2LYS8"/>
<organism evidence="1">
    <name type="scientific">Salmonella enterica subsp. enterica serovar Lattenkamp</name>
    <dbReference type="NCBI Taxonomy" id="2564671"/>
    <lineage>
        <taxon>Bacteria</taxon>
        <taxon>Pseudomonadati</taxon>
        <taxon>Pseudomonadota</taxon>
        <taxon>Gammaproteobacteria</taxon>
        <taxon>Enterobacterales</taxon>
        <taxon>Enterobacteriaceae</taxon>
        <taxon>Salmonella</taxon>
    </lineage>
</organism>
<sequence length="70" mass="8166">MTSASGIHKARRLKEHREIVSSPILLAFAYLADGISRIKHENYLMFYIRIRHYIKTGNSQPFKAMCQIRS</sequence>
<dbReference type="EMBL" id="AAHIJD010000051">
    <property type="protein sequence ID" value="EBW4471113.1"/>
    <property type="molecule type" value="Genomic_DNA"/>
</dbReference>
<dbReference type="Proteomes" id="UP000839639">
    <property type="component" value="Unassembled WGS sequence"/>
</dbReference>
<reference evidence="1" key="1">
    <citation type="submission" date="2018-06" db="EMBL/GenBank/DDBJ databases">
        <authorList>
            <person name="Ashton P.M."/>
            <person name="Dallman T."/>
            <person name="Nair S."/>
            <person name="De Pinna E."/>
            <person name="Peters T."/>
            <person name="Grant K."/>
        </authorList>
    </citation>
    <scope>NUCLEOTIDE SEQUENCE [LARGE SCALE GENOMIC DNA]</scope>
    <source>
        <strain evidence="1">149361</strain>
    </source>
</reference>
<gene>
    <name evidence="1" type="ORF">DPK62_21620</name>
</gene>
<evidence type="ECO:0000313" key="1">
    <source>
        <dbReference type="EMBL" id="EBW4471113.1"/>
    </source>
</evidence>
<accession>A0A5W2LYS8</accession>
<name>A0A5W2LYS8_SALET</name>
<comment type="caution">
    <text evidence="1">The sequence shown here is derived from an EMBL/GenBank/DDBJ whole genome shotgun (WGS) entry which is preliminary data.</text>
</comment>
<proteinExistence type="predicted"/>